<dbReference type="Pfam" id="PF07690">
    <property type="entry name" value="MFS_1"/>
    <property type="match status" value="1"/>
</dbReference>
<keyword evidence="3 6" id="KW-0812">Transmembrane</keyword>
<feature type="transmembrane region" description="Helical" evidence="6">
    <location>
        <begin position="288"/>
        <end position="307"/>
    </location>
</feature>
<dbReference type="CDD" id="cd17330">
    <property type="entry name" value="MFS_SLC46_TetA_like"/>
    <property type="match status" value="1"/>
</dbReference>
<evidence type="ECO:0000256" key="5">
    <source>
        <dbReference type="ARBA" id="ARBA00023136"/>
    </source>
</evidence>
<protein>
    <recommendedName>
        <fullName evidence="9">Major facilitator superfamily (MFS) profile domain-containing protein</fullName>
    </recommendedName>
</protein>
<dbReference type="InterPro" id="IPR011701">
    <property type="entry name" value="MFS"/>
</dbReference>
<keyword evidence="8" id="KW-1185">Reference proteome</keyword>
<evidence type="ECO:0008006" key="9">
    <source>
        <dbReference type="Google" id="ProtNLM"/>
    </source>
</evidence>
<accession>A0A8J5EV70</accession>
<proteinExistence type="predicted"/>
<gene>
    <name evidence="7" type="ORF">ZIOFF_069616</name>
</gene>
<feature type="transmembrane region" description="Helical" evidence="6">
    <location>
        <begin position="134"/>
        <end position="154"/>
    </location>
</feature>
<dbReference type="Gene3D" id="1.20.1250.20">
    <property type="entry name" value="MFS general substrate transporter like domains"/>
    <property type="match status" value="2"/>
</dbReference>
<evidence type="ECO:0000256" key="6">
    <source>
        <dbReference type="SAM" id="Phobius"/>
    </source>
</evidence>
<dbReference type="InterPro" id="IPR036259">
    <property type="entry name" value="MFS_trans_sf"/>
</dbReference>
<dbReference type="AlphaFoldDB" id="A0A8J5EV70"/>
<feature type="transmembrane region" description="Helical" evidence="6">
    <location>
        <begin position="87"/>
        <end position="105"/>
    </location>
</feature>
<feature type="transmembrane region" description="Helical" evidence="6">
    <location>
        <begin position="382"/>
        <end position="408"/>
    </location>
</feature>
<evidence type="ECO:0000256" key="2">
    <source>
        <dbReference type="ARBA" id="ARBA00022448"/>
    </source>
</evidence>
<dbReference type="Proteomes" id="UP000734854">
    <property type="component" value="Unassembled WGS sequence"/>
</dbReference>
<feature type="transmembrane region" description="Helical" evidence="6">
    <location>
        <begin position="319"/>
        <end position="336"/>
    </location>
</feature>
<evidence type="ECO:0000313" key="8">
    <source>
        <dbReference type="Proteomes" id="UP000734854"/>
    </source>
</evidence>
<keyword evidence="5 6" id="KW-0472">Membrane</keyword>
<name>A0A8J5EV70_ZINOF</name>
<feature type="transmembrane region" description="Helical" evidence="6">
    <location>
        <begin position="423"/>
        <end position="444"/>
    </location>
</feature>
<dbReference type="PANTHER" id="PTHR23504:SF15">
    <property type="entry name" value="MAJOR FACILITATOR SUPERFAMILY (MFS) PROFILE DOMAIN-CONTAINING PROTEIN"/>
    <property type="match status" value="1"/>
</dbReference>
<keyword evidence="4 6" id="KW-1133">Transmembrane helix</keyword>
<feature type="transmembrane region" description="Helical" evidence="6">
    <location>
        <begin position="348"/>
        <end position="370"/>
    </location>
</feature>
<evidence type="ECO:0000313" key="7">
    <source>
        <dbReference type="EMBL" id="KAG6472159.1"/>
    </source>
</evidence>
<keyword evidence="2" id="KW-0813">Transport</keyword>
<evidence type="ECO:0000256" key="3">
    <source>
        <dbReference type="ARBA" id="ARBA00022692"/>
    </source>
</evidence>
<comment type="subcellular location">
    <subcellularLocation>
        <location evidence="1">Membrane</location>
        <topology evidence="1">Multi-pass membrane protein</topology>
    </subcellularLocation>
</comment>
<dbReference type="EMBL" id="JACMSC010000020">
    <property type="protein sequence ID" value="KAG6472159.1"/>
    <property type="molecule type" value="Genomic_DNA"/>
</dbReference>
<dbReference type="GO" id="GO:0022857">
    <property type="term" value="F:transmembrane transporter activity"/>
    <property type="evidence" value="ECO:0007669"/>
    <property type="project" value="InterPro"/>
</dbReference>
<dbReference type="PANTHER" id="PTHR23504">
    <property type="entry name" value="MAJOR FACILITATOR SUPERFAMILY DOMAIN-CONTAINING PROTEIN 10"/>
    <property type="match status" value="1"/>
</dbReference>
<evidence type="ECO:0000256" key="1">
    <source>
        <dbReference type="ARBA" id="ARBA00004141"/>
    </source>
</evidence>
<organism evidence="7 8">
    <name type="scientific">Zingiber officinale</name>
    <name type="common">Ginger</name>
    <name type="synonym">Amomum zingiber</name>
    <dbReference type="NCBI Taxonomy" id="94328"/>
    <lineage>
        <taxon>Eukaryota</taxon>
        <taxon>Viridiplantae</taxon>
        <taxon>Streptophyta</taxon>
        <taxon>Embryophyta</taxon>
        <taxon>Tracheophyta</taxon>
        <taxon>Spermatophyta</taxon>
        <taxon>Magnoliopsida</taxon>
        <taxon>Liliopsida</taxon>
        <taxon>Zingiberales</taxon>
        <taxon>Zingiberaceae</taxon>
        <taxon>Zingiber</taxon>
    </lineage>
</organism>
<dbReference type="GO" id="GO:0016020">
    <property type="term" value="C:membrane"/>
    <property type="evidence" value="ECO:0007669"/>
    <property type="project" value="UniProtKB-SubCell"/>
</dbReference>
<comment type="caution">
    <text evidence="7">The sequence shown here is derived from an EMBL/GenBank/DDBJ whole genome shotgun (WGS) entry which is preliminary data.</text>
</comment>
<evidence type="ECO:0000256" key="4">
    <source>
        <dbReference type="ARBA" id="ARBA00022989"/>
    </source>
</evidence>
<feature type="transmembrane region" description="Helical" evidence="6">
    <location>
        <begin position="175"/>
        <end position="196"/>
    </location>
</feature>
<feature type="transmembrane region" description="Helical" evidence="6">
    <location>
        <begin position="51"/>
        <end position="75"/>
    </location>
</feature>
<dbReference type="SUPFAM" id="SSF103473">
    <property type="entry name" value="MFS general substrate transporter"/>
    <property type="match status" value="1"/>
</dbReference>
<reference evidence="7 8" key="1">
    <citation type="submission" date="2020-08" db="EMBL/GenBank/DDBJ databases">
        <title>Plant Genome Project.</title>
        <authorList>
            <person name="Zhang R.-G."/>
        </authorList>
    </citation>
    <scope>NUCLEOTIDE SEQUENCE [LARGE SCALE GENOMIC DNA]</scope>
    <source>
        <tissue evidence="7">Rhizome</tissue>
    </source>
</reference>
<sequence>MRFDVILSQAEMSENREPLLNPKVYFFDDCPGCKQDRKKESNPGIPYKEFFYVWIVTLCTGASFMVGRASTSMLWGIVADKYGRKPVILISIFSVLRPFQLTLWFEYKLLDGYQYKAYSVEVCREEHQSLGVSLVSTAWGIGLIIGPALGGFLAQPAEKYPKIFSQGSFFARFPYCLPCALISLLALGVFIASLWLPETLHNHDPQTMADVATEDVETSICSSGLRGHGEFEKNDAPSKNLLKNWPLMSSIIVYCIFSLHDTAYSEIFSLWAISDKSYGGLSFSSQDVGVVLASSGFGLLIFQVFLYPPIERLLGSINSIRVAAVLSMPLLAAYPFMSSISGLPLKVIVNFASLLKNVLSMIIITSLFLLQNNSVPQEQRGAANGISVTAMSLFKAIAPAAGGVIFSWAQKRQHAILFPGDQIVFFILNLVELTGLLLCFKPFLTPPR</sequence>